<accession>H3A6T7</accession>
<dbReference type="HOGENOM" id="CLU_062640_1_1_1"/>
<sequence>MSVDCRVAGVATKGDCATLNAMIGITEVFLMVFSSFYSLLFFQNKGCQLRQVICAWVKKSGFAKVVVLSSSHAYLRSDQQLHSMPLRYLVTPAMQTIVGNKFQKLKWKELEKINEAEQHIRIPGGGITKSLYNDSCSEGIPMAVLLIFCSEGDNIPDAFSLVNYLNEWLRLVGKTSTRSPKSSSQWKKPSSWKLMFGSGIPPAIF</sequence>
<reference evidence="3" key="1">
    <citation type="submission" date="2011-08" db="EMBL/GenBank/DDBJ databases">
        <title>The draft genome of Latimeria chalumnae.</title>
        <authorList>
            <person name="Di Palma F."/>
            <person name="Alfoldi J."/>
            <person name="Johnson J."/>
            <person name="Berlin A."/>
            <person name="Gnerre S."/>
            <person name="Jaffe D."/>
            <person name="MacCallum I."/>
            <person name="Young S."/>
            <person name="Walker B.J."/>
            <person name="Lander E."/>
            <person name="Lindblad-Toh K."/>
        </authorList>
    </citation>
    <scope>NUCLEOTIDE SEQUENCE [LARGE SCALE GENOMIC DNA]</scope>
    <source>
        <strain evidence="3">Wild caught</strain>
    </source>
</reference>
<dbReference type="Proteomes" id="UP000008672">
    <property type="component" value="Unassembled WGS sequence"/>
</dbReference>
<dbReference type="InterPro" id="IPR038389">
    <property type="entry name" value="PSMG2_sf"/>
</dbReference>
<dbReference type="InParanoid" id="H3A6T7"/>
<dbReference type="GO" id="GO:0043248">
    <property type="term" value="P:proteasome assembly"/>
    <property type="evidence" value="ECO:0007669"/>
    <property type="project" value="TreeGrafter"/>
</dbReference>
<dbReference type="InterPro" id="IPR016562">
    <property type="entry name" value="Proteasome_assmbl_chp_2_euk"/>
</dbReference>
<dbReference type="GO" id="GO:0005634">
    <property type="term" value="C:nucleus"/>
    <property type="evidence" value="ECO:0007669"/>
    <property type="project" value="TreeGrafter"/>
</dbReference>
<dbReference type="KEGG" id="lcm:102363763"/>
<protein>
    <submittedName>
        <fullName evidence="2">Proteasome assembly chaperone 2</fullName>
    </submittedName>
</protein>
<reference evidence="2" key="3">
    <citation type="submission" date="2025-09" db="UniProtKB">
        <authorList>
            <consortium name="Ensembl"/>
        </authorList>
    </citation>
    <scope>IDENTIFICATION</scope>
</reference>
<dbReference type="FunCoup" id="H3A6T7">
    <property type="interactions" value="2603"/>
</dbReference>
<keyword evidence="1" id="KW-1133">Transmembrane helix</keyword>
<reference evidence="2" key="2">
    <citation type="submission" date="2025-08" db="UniProtKB">
        <authorList>
            <consortium name="Ensembl"/>
        </authorList>
    </citation>
    <scope>IDENTIFICATION</scope>
</reference>
<dbReference type="GO" id="GO:0005829">
    <property type="term" value="C:cytosol"/>
    <property type="evidence" value="ECO:0007669"/>
    <property type="project" value="TreeGrafter"/>
</dbReference>
<feature type="transmembrane region" description="Helical" evidence="1">
    <location>
        <begin position="21"/>
        <end position="42"/>
    </location>
</feature>
<dbReference type="AlphaFoldDB" id="H3A6T7"/>
<dbReference type="Bgee" id="ENSLACG00000004763">
    <property type="expression patterns" value="Expressed in chordate pharynx and 6 other cell types or tissues"/>
</dbReference>
<evidence type="ECO:0000313" key="3">
    <source>
        <dbReference type="Proteomes" id="UP000008672"/>
    </source>
</evidence>
<evidence type="ECO:0000313" key="2">
    <source>
        <dbReference type="Ensembl" id="ENSLACP00000005358.1"/>
    </source>
</evidence>
<dbReference type="eggNOG" id="KOG3112">
    <property type="taxonomic scope" value="Eukaryota"/>
</dbReference>
<keyword evidence="1" id="KW-0472">Membrane</keyword>
<dbReference type="FunFam" id="3.40.50.10900:FF:000003">
    <property type="entry name" value="Proteasome assembly chaperone 2"/>
    <property type="match status" value="1"/>
</dbReference>
<dbReference type="Ensembl" id="ENSLACT00000005405.1">
    <property type="protein sequence ID" value="ENSLACP00000005358.1"/>
    <property type="gene ID" value="ENSLACG00000004763.1"/>
</dbReference>
<dbReference type="GeneTree" id="ENSGT00390000018415"/>
<dbReference type="PANTHER" id="PTHR12970:SF1">
    <property type="entry name" value="PROTEASOME ASSEMBLY CHAPERONE 2"/>
    <property type="match status" value="1"/>
</dbReference>
<proteinExistence type="predicted"/>
<dbReference type="OMA" id="ETHDSEF"/>
<dbReference type="Gene3D" id="3.40.50.10900">
    <property type="entry name" value="PAC-like subunit"/>
    <property type="match status" value="1"/>
</dbReference>
<organism evidence="2 3">
    <name type="scientific">Latimeria chalumnae</name>
    <name type="common">Coelacanth</name>
    <dbReference type="NCBI Taxonomy" id="7897"/>
    <lineage>
        <taxon>Eukaryota</taxon>
        <taxon>Metazoa</taxon>
        <taxon>Chordata</taxon>
        <taxon>Craniata</taxon>
        <taxon>Vertebrata</taxon>
        <taxon>Euteleostomi</taxon>
        <taxon>Coelacanthiformes</taxon>
        <taxon>Coelacanthidae</taxon>
        <taxon>Latimeria</taxon>
    </lineage>
</organism>
<evidence type="ECO:0000256" key="1">
    <source>
        <dbReference type="SAM" id="Phobius"/>
    </source>
</evidence>
<gene>
    <name evidence="2" type="primary">PSMG2</name>
</gene>
<dbReference type="PANTHER" id="PTHR12970">
    <property type="entry name" value="PROTEASOME ASSEMBLY CHAPERONE 2"/>
    <property type="match status" value="1"/>
</dbReference>
<dbReference type="STRING" id="7897.ENSLACP00000005358"/>
<keyword evidence="1" id="KW-0812">Transmembrane</keyword>
<name>H3A6T7_LATCH</name>
<keyword evidence="3" id="KW-1185">Reference proteome</keyword>
<dbReference type="OrthoDB" id="10260712at2759"/>
<dbReference type="EMBL" id="AFYH01074008">
    <property type="status" value="NOT_ANNOTATED_CDS"/>
    <property type="molecule type" value="Genomic_DNA"/>
</dbReference>